<dbReference type="Gene3D" id="1.10.3630.10">
    <property type="entry name" value="yeast vps74-n-term truncation variant domain like"/>
    <property type="match status" value="1"/>
</dbReference>
<keyword evidence="4" id="KW-0472">Membrane</keyword>
<dbReference type="AlphaFoldDB" id="A0A5J5KUR5"/>
<gene>
    <name evidence="5" type="ORF">FCK90_12400</name>
</gene>
<dbReference type="RefSeq" id="WP_158034611.1">
    <property type="nucleotide sequence ID" value="NZ_ML708624.1"/>
</dbReference>
<evidence type="ECO:0000256" key="1">
    <source>
        <dbReference type="ARBA" id="ARBA00004255"/>
    </source>
</evidence>
<dbReference type="Pfam" id="PF05719">
    <property type="entry name" value="GPP34"/>
    <property type="match status" value="1"/>
</dbReference>
<evidence type="ECO:0000313" key="5">
    <source>
        <dbReference type="EMBL" id="KAA9393439.1"/>
    </source>
</evidence>
<evidence type="ECO:0000256" key="2">
    <source>
        <dbReference type="ARBA" id="ARBA00023034"/>
    </source>
</evidence>
<name>A0A5J5KUR5_9MICC</name>
<evidence type="ECO:0000256" key="4">
    <source>
        <dbReference type="ARBA" id="ARBA00023136"/>
    </source>
</evidence>
<dbReference type="InterPro" id="IPR008628">
    <property type="entry name" value="GPP34-like"/>
</dbReference>
<comment type="subcellular location">
    <subcellularLocation>
        <location evidence="1">Golgi apparatus membrane</location>
        <topology evidence="1">Peripheral membrane protein</topology>
        <orientation evidence="1">Cytoplasmic side</orientation>
    </subcellularLocation>
</comment>
<dbReference type="GO" id="GO:0005737">
    <property type="term" value="C:cytoplasm"/>
    <property type="evidence" value="ECO:0007669"/>
    <property type="project" value="UniProtKB-ARBA"/>
</dbReference>
<dbReference type="EMBL" id="SZWF01000019">
    <property type="protein sequence ID" value="KAA9393439.1"/>
    <property type="molecule type" value="Genomic_DNA"/>
</dbReference>
<keyword evidence="6" id="KW-1185">Reference proteome</keyword>
<evidence type="ECO:0000313" key="6">
    <source>
        <dbReference type="Proteomes" id="UP000325957"/>
    </source>
</evidence>
<accession>A0A5J5KUR5</accession>
<dbReference type="GO" id="GO:0070273">
    <property type="term" value="F:phosphatidylinositol-4-phosphate binding"/>
    <property type="evidence" value="ECO:0007669"/>
    <property type="project" value="InterPro"/>
</dbReference>
<keyword evidence="3" id="KW-0446">Lipid-binding</keyword>
<evidence type="ECO:0000256" key="3">
    <source>
        <dbReference type="ARBA" id="ARBA00023121"/>
    </source>
</evidence>
<keyword evidence="2" id="KW-0333">Golgi apparatus</keyword>
<organism evidence="5 6">
    <name type="scientific">Kocuria coralli</name>
    <dbReference type="NCBI Taxonomy" id="1461025"/>
    <lineage>
        <taxon>Bacteria</taxon>
        <taxon>Bacillati</taxon>
        <taxon>Actinomycetota</taxon>
        <taxon>Actinomycetes</taxon>
        <taxon>Micrococcales</taxon>
        <taxon>Micrococcaceae</taxon>
        <taxon>Kocuria</taxon>
    </lineage>
</organism>
<dbReference type="GO" id="GO:0012505">
    <property type="term" value="C:endomembrane system"/>
    <property type="evidence" value="ECO:0007669"/>
    <property type="project" value="UniProtKB-ARBA"/>
</dbReference>
<sequence length="223" mass="23204">MLIAEELYLLLTKDTGTPERPGTQRGYGLSAALIADLVLAGRVALTEEKRPRVTVGTTTPTGDPVLDFGLDRLASHSGKRLDRLVTSSRLNPEEVVVASLVQKGVLSLGDRTMLGLGKPRTPEADSRPERELRGRLAAVLAGASAPTPADATLLSVLQALGVAPKILAAESGGMRARELKARIAAVVEHSPTGESVDRAIQAMNSAMMTAVIIPIVVSGGSSG</sequence>
<dbReference type="Proteomes" id="UP000325957">
    <property type="component" value="Unassembled WGS sequence"/>
</dbReference>
<reference evidence="5 6" key="1">
    <citation type="submission" date="2019-05" db="EMBL/GenBank/DDBJ databases">
        <title>Kocuria coralli sp. nov., a novel actinobacterium isolated from coral reef seawater.</title>
        <authorList>
            <person name="Li J."/>
        </authorList>
    </citation>
    <scope>NUCLEOTIDE SEQUENCE [LARGE SCALE GENOMIC DNA]</scope>
    <source>
        <strain evidence="5 6">SCSIO 13007</strain>
    </source>
</reference>
<proteinExistence type="predicted"/>
<dbReference type="InterPro" id="IPR038261">
    <property type="entry name" value="GPP34-like_sf"/>
</dbReference>
<comment type="caution">
    <text evidence="5">The sequence shown here is derived from an EMBL/GenBank/DDBJ whole genome shotgun (WGS) entry which is preliminary data.</text>
</comment>
<protein>
    <submittedName>
        <fullName evidence="5">GPP34 family phosphoprotein</fullName>
    </submittedName>
</protein>
<dbReference type="OrthoDB" id="4419256at2"/>